<dbReference type="Pfam" id="PF05635">
    <property type="entry name" value="23S_rRNA_IVP"/>
    <property type="match status" value="1"/>
</dbReference>
<reference evidence="1 2" key="1">
    <citation type="submission" date="2018-04" db="EMBL/GenBank/DDBJ databases">
        <title>Marixanthomonas spongiae HN-E44 sp. nov., isolated from a marine sponge.</title>
        <authorList>
            <person name="Luo L."/>
            <person name="Zhuang L."/>
        </authorList>
    </citation>
    <scope>NUCLEOTIDE SEQUENCE [LARGE SCALE GENOMIC DNA]</scope>
    <source>
        <strain evidence="1 2">HN-E44</strain>
    </source>
</reference>
<dbReference type="OrthoDB" id="9811959at2"/>
<dbReference type="CDD" id="cd16377">
    <property type="entry name" value="23S_rRNA_IVP_like"/>
    <property type="match status" value="1"/>
</dbReference>
<evidence type="ECO:0000313" key="1">
    <source>
        <dbReference type="EMBL" id="PVW13580.1"/>
    </source>
</evidence>
<dbReference type="PANTHER" id="PTHR38471">
    <property type="entry name" value="FOUR HELIX BUNDLE PROTEIN"/>
    <property type="match status" value="1"/>
</dbReference>
<comment type="caution">
    <text evidence="1">The sequence shown here is derived from an EMBL/GenBank/DDBJ whole genome shotgun (WGS) entry which is preliminary data.</text>
</comment>
<dbReference type="EMBL" id="QEHR01000008">
    <property type="protein sequence ID" value="PVW13580.1"/>
    <property type="molecule type" value="Genomic_DNA"/>
</dbReference>
<organism evidence="1 2">
    <name type="scientific">Marixanthomonas spongiae</name>
    <dbReference type="NCBI Taxonomy" id="2174845"/>
    <lineage>
        <taxon>Bacteria</taxon>
        <taxon>Pseudomonadati</taxon>
        <taxon>Bacteroidota</taxon>
        <taxon>Flavobacteriia</taxon>
        <taxon>Flavobacteriales</taxon>
        <taxon>Flavobacteriaceae</taxon>
        <taxon>Marixanthomonas</taxon>
    </lineage>
</organism>
<gene>
    <name evidence="1" type="ORF">DDV96_12530</name>
</gene>
<dbReference type="RefSeq" id="WP_116695206.1">
    <property type="nucleotide sequence ID" value="NZ_QEHR01000008.1"/>
</dbReference>
<proteinExistence type="predicted"/>
<sequence>MIKSFKDLDVYNESYALAMEIFWLSRKFPKEEIYSLTSQVVRSSRSVSANISEGWSKRKYTQIFKQQLITSLGSNGETETWLDFAKDCGYINEQGYKELLDKNEIVGRKISRLHQNWKDFK</sequence>
<dbReference type="Gene3D" id="1.20.1440.60">
    <property type="entry name" value="23S rRNA-intervening sequence"/>
    <property type="match status" value="1"/>
</dbReference>
<protein>
    <submittedName>
        <fullName evidence="1">Diversity-generating retroelement protein bAvd family protein</fullName>
    </submittedName>
</protein>
<evidence type="ECO:0000313" key="2">
    <source>
        <dbReference type="Proteomes" id="UP000245962"/>
    </source>
</evidence>
<dbReference type="InterPro" id="IPR012657">
    <property type="entry name" value="23S_rRNA-intervening_sequence"/>
</dbReference>
<accession>A0A2U0HXW0</accession>
<dbReference type="AlphaFoldDB" id="A0A2U0HXW0"/>
<dbReference type="NCBIfam" id="TIGR02436">
    <property type="entry name" value="four helix bundle protein"/>
    <property type="match status" value="1"/>
</dbReference>
<dbReference type="SUPFAM" id="SSF158446">
    <property type="entry name" value="IVS-encoded protein-like"/>
    <property type="match status" value="1"/>
</dbReference>
<dbReference type="PANTHER" id="PTHR38471:SF2">
    <property type="entry name" value="FOUR HELIX BUNDLE PROTEIN"/>
    <property type="match status" value="1"/>
</dbReference>
<dbReference type="InterPro" id="IPR036583">
    <property type="entry name" value="23S_rRNA_IVS_sf"/>
</dbReference>
<dbReference type="Proteomes" id="UP000245962">
    <property type="component" value="Unassembled WGS sequence"/>
</dbReference>
<name>A0A2U0HXW0_9FLAO</name>
<keyword evidence="2" id="KW-1185">Reference proteome</keyword>